<dbReference type="EMBL" id="CP023445">
    <property type="protein sequence ID" value="ATE54869.1"/>
    <property type="molecule type" value="Genomic_DNA"/>
</dbReference>
<protein>
    <submittedName>
        <fullName evidence="1">Uncharacterized protein</fullName>
    </submittedName>
</protein>
<dbReference type="Proteomes" id="UP000218505">
    <property type="component" value="Chromosome"/>
</dbReference>
<sequence length="62" mass="6687">MEAVWEDAGGGLRSRLLDETDYPPLPALPAGRLCPGAVDVRAALRTAVLPDVDGWCAPRWLE</sequence>
<evidence type="ECO:0000313" key="1">
    <source>
        <dbReference type="EMBL" id="ATE54869.1"/>
    </source>
</evidence>
<dbReference type="RefSeq" id="WP_096494428.1">
    <property type="nucleotide sequence ID" value="NZ_CP023445.1"/>
</dbReference>
<evidence type="ECO:0000313" key="2">
    <source>
        <dbReference type="Proteomes" id="UP000218505"/>
    </source>
</evidence>
<proteinExistence type="predicted"/>
<reference evidence="1" key="1">
    <citation type="submission" date="2017-09" db="EMBL/GenBank/DDBJ databases">
        <title>Complete Genome Sequence of ansamitocin-producing Bacterium Actinosynnema pretiosum X47.</title>
        <authorList>
            <person name="Cao G."/>
            <person name="Zong G."/>
            <person name="Zhong C."/>
            <person name="Fu J."/>
        </authorList>
    </citation>
    <scope>NUCLEOTIDE SEQUENCE [LARGE SCALE GENOMIC DNA]</scope>
    <source>
        <strain evidence="1">X47</strain>
    </source>
</reference>
<dbReference type="KEGG" id="apre:CNX65_17585"/>
<accession>A0A290Z7B9</accession>
<name>A0A290Z7B9_9PSEU</name>
<dbReference type="AlphaFoldDB" id="A0A290Z7B9"/>
<organism evidence="1 2">
    <name type="scientific">Actinosynnema pretiosum</name>
    <dbReference type="NCBI Taxonomy" id="42197"/>
    <lineage>
        <taxon>Bacteria</taxon>
        <taxon>Bacillati</taxon>
        <taxon>Actinomycetota</taxon>
        <taxon>Actinomycetes</taxon>
        <taxon>Pseudonocardiales</taxon>
        <taxon>Pseudonocardiaceae</taxon>
        <taxon>Actinosynnema</taxon>
    </lineage>
</organism>
<keyword evidence="2" id="KW-1185">Reference proteome</keyword>
<gene>
    <name evidence="1" type="ORF">CNX65_17585</name>
</gene>